<dbReference type="AlphaFoldDB" id="A0A507DM55"/>
<dbReference type="Pfam" id="PF25555">
    <property type="entry name" value="RAB3A-like_C"/>
    <property type="match status" value="1"/>
</dbReference>
<dbReference type="EMBL" id="QEAN01000040">
    <property type="protein sequence ID" value="TPX52277.1"/>
    <property type="molecule type" value="Genomic_DNA"/>
</dbReference>
<dbReference type="SUPFAM" id="SSF144284">
    <property type="entry name" value="Sec2 N-terminal region"/>
    <property type="match status" value="1"/>
</dbReference>
<dbReference type="GO" id="GO:0070319">
    <property type="term" value="C:Golgi to plasma membrane transport vesicle"/>
    <property type="evidence" value="ECO:0007669"/>
    <property type="project" value="TreeGrafter"/>
</dbReference>
<gene>
    <name evidence="4" type="ORF">SeMB42_g01526</name>
</gene>
<dbReference type="GO" id="GO:0051286">
    <property type="term" value="C:cell tip"/>
    <property type="evidence" value="ECO:0007669"/>
    <property type="project" value="TreeGrafter"/>
</dbReference>
<feature type="region of interest" description="Disordered" evidence="2">
    <location>
        <begin position="382"/>
        <end position="423"/>
    </location>
</feature>
<evidence type="ECO:0000256" key="2">
    <source>
        <dbReference type="SAM" id="MobiDB-lite"/>
    </source>
</evidence>
<dbReference type="Proteomes" id="UP000317494">
    <property type="component" value="Unassembled WGS sequence"/>
</dbReference>
<dbReference type="Gene3D" id="6.10.140.910">
    <property type="match status" value="1"/>
</dbReference>
<dbReference type="STRING" id="286115.A0A507DM55"/>
<evidence type="ECO:0000313" key="4">
    <source>
        <dbReference type="EMBL" id="TPX52277.1"/>
    </source>
</evidence>
<keyword evidence="5" id="KW-1185">Reference proteome</keyword>
<dbReference type="PANTHER" id="PTHR14430:SF0">
    <property type="entry name" value="SEC2P DOMAIN-CONTAINING PROTEIN"/>
    <property type="match status" value="1"/>
</dbReference>
<feature type="region of interest" description="Disordered" evidence="2">
    <location>
        <begin position="1"/>
        <end position="36"/>
    </location>
</feature>
<feature type="compositionally biased region" description="Polar residues" evidence="2">
    <location>
        <begin position="385"/>
        <end position="395"/>
    </location>
</feature>
<organism evidence="4 5">
    <name type="scientific">Synchytrium endobioticum</name>
    <dbReference type="NCBI Taxonomy" id="286115"/>
    <lineage>
        <taxon>Eukaryota</taxon>
        <taxon>Fungi</taxon>
        <taxon>Fungi incertae sedis</taxon>
        <taxon>Chytridiomycota</taxon>
        <taxon>Chytridiomycota incertae sedis</taxon>
        <taxon>Chytridiomycetes</taxon>
        <taxon>Synchytriales</taxon>
        <taxon>Synchytriaceae</taxon>
        <taxon>Synchytrium</taxon>
    </lineage>
</organism>
<dbReference type="CDD" id="cd21044">
    <property type="entry name" value="Rab11BD_RAB3IP_like"/>
    <property type="match status" value="1"/>
</dbReference>
<feature type="region of interest" description="Disordered" evidence="2">
    <location>
        <begin position="154"/>
        <end position="201"/>
    </location>
</feature>
<proteinExistence type="predicted"/>
<reference evidence="4 5" key="1">
    <citation type="journal article" date="2019" name="Sci. Rep.">
        <title>Comparative genomics of chytrid fungi reveal insights into the obligate biotrophic and pathogenic lifestyle of Synchytrium endobioticum.</title>
        <authorList>
            <person name="van de Vossenberg B.T.L.H."/>
            <person name="Warris S."/>
            <person name="Nguyen H.D.T."/>
            <person name="van Gent-Pelzer M.P.E."/>
            <person name="Joly D.L."/>
            <person name="van de Geest H.C."/>
            <person name="Bonants P.J.M."/>
            <person name="Smith D.S."/>
            <person name="Levesque C.A."/>
            <person name="van der Lee T.A.J."/>
        </authorList>
    </citation>
    <scope>NUCLEOTIDE SEQUENCE [LARGE SCALE GENOMIC DNA]</scope>
    <source>
        <strain evidence="4 5">MB42</strain>
    </source>
</reference>
<keyword evidence="1" id="KW-0175">Coiled coil</keyword>
<dbReference type="InterPro" id="IPR009449">
    <property type="entry name" value="Sec2_N"/>
</dbReference>
<dbReference type="VEuPathDB" id="FungiDB:SeMB42_g01526"/>
<comment type="caution">
    <text evidence="4">The sequence shown here is derived from an EMBL/GenBank/DDBJ whole genome shotgun (WGS) entry which is preliminary data.</text>
</comment>
<evidence type="ECO:0000256" key="1">
    <source>
        <dbReference type="ARBA" id="ARBA00023054"/>
    </source>
</evidence>
<dbReference type="Pfam" id="PF06428">
    <property type="entry name" value="Sec2p"/>
    <property type="match status" value="1"/>
</dbReference>
<accession>A0A507DM55</accession>
<dbReference type="GO" id="GO:0005085">
    <property type="term" value="F:guanyl-nucleotide exchange factor activity"/>
    <property type="evidence" value="ECO:0007669"/>
    <property type="project" value="InterPro"/>
</dbReference>
<feature type="domain" description="GDP/GTP exchange factor Sec2 N-terminal" evidence="3">
    <location>
        <begin position="446"/>
        <end position="538"/>
    </location>
</feature>
<name>A0A507DM55_9FUNG</name>
<feature type="region of interest" description="Disordered" evidence="2">
    <location>
        <begin position="272"/>
        <end position="315"/>
    </location>
</feature>
<dbReference type="GO" id="GO:0006887">
    <property type="term" value="P:exocytosis"/>
    <property type="evidence" value="ECO:0007669"/>
    <property type="project" value="TreeGrafter"/>
</dbReference>
<dbReference type="PANTHER" id="PTHR14430">
    <property type="entry name" value="RABIN3-RELATED"/>
    <property type="match status" value="1"/>
</dbReference>
<sequence>MSSTSSPSPNHSSNERPRTSIGKAIVAEPSDADHGGTVASHNGSACIAATQKELDDLGRLLDEERFKVHELVARNAALQDSLNAVTDKLEREKLNNVDTSAKKNAALDALRMKLNRYEFAIKEAMVFLARPQDNYDEYGWLNTRAKAAADVPPLVEKPPMSAPARDGLMGEPARNRTASSPPKVATVRTSTPVTSSGALPPAPLPLSPGIASVSFTPGHSRIASSGNASISQGTSDVKQEPTVKQQDFVKLLECMRLALTYLRNAYVTVSGAGSSGNNTTGASNSTTIPSTNPATQSQTTPPTPTGMTTSLSESSLFSERASILPRLHMLVTDATSTGPPYAEKTDNDIITNIVLTGVPLKGRRSQSTCSKHSTRSIAEVRASAAAQSMPTSVPSTPEPTHPESDEGDLASGPARDSAFSGGPVTPRACKKCRALGIQLDHAHDTLAGLKKDVVELADRLDDETSLRQRAELSKDMLDQELEQLTAQLFDQANYMVSEEARAREHFEASNRDLQRELAGCVKRLAARDAEAHNLRRMVDAAAAASIRDTAAVRVHVHVRTTPDGCVPVIPVDAVIYHEFQEHIRMAGAQAGPYATAFMKRVLTEDIEPTLSYSYHLAAGHPLFKTSGALSSSFKRRLLDGVTRGVWEVDAAALSDGTHTTPSPTTAQPVSKSRCCMCNLTRDCEFKLRFPPDPAHPIAAKAPAPADWNALCRFCRGRVCAVGDFCGYMLHLSRDGVMGPGKQGATMMGIFRHCLWLRRRMALARIGSCGLFDSVVEGRGSDGGVVVESGSSEWERYVQIVT</sequence>
<evidence type="ECO:0000313" key="5">
    <source>
        <dbReference type="Proteomes" id="UP000317494"/>
    </source>
</evidence>
<protein>
    <recommendedName>
        <fullName evidence="3">GDP/GTP exchange factor Sec2 N-terminal domain-containing protein</fullName>
    </recommendedName>
</protein>
<dbReference type="InterPro" id="IPR040351">
    <property type="entry name" value="RAB3IL/RAB3IP/Sec2"/>
</dbReference>
<feature type="compositionally biased region" description="Low complexity" evidence="2">
    <location>
        <begin position="1"/>
        <end position="12"/>
    </location>
</feature>
<evidence type="ECO:0000259" key="3">
    <source>
        <dbReference type="Pfam" id="PF06428"/>
    </source>
</evidence>